<dbReference type="Proteomes" id="UP001442494">
    <property type="component" value="Unassembled WGS sequence"/>
</dbReference>
<evidence type="ECO:0000313" key="2">
    <source>
        <dbReference type="Proteomes" id="UP001442494"/>
    </source>
</evidence>
<keyword evidence="2" id="KW-1185">Reference proteome</keyword>
<gene>
    <name evidence="1" type="ORF">NDI37_19340</name>
</gene>
<protein>
    <submittedName>
        <fullName evidence="1">Uncharacterized protein</fullName>
    </submittedName>
</protein>
<dbReference type="RefSeq" id="WP_190421243.1">
    <property type="nucleotide sequence ID" value="NZ_JAMPKK010000047.1"/>
</dbReference>
<sequence>MSQKILRIILGTQPAAEVFATYRATHDFYREVEYREELKSYSEWYYMTAESNRKELQKMRGDINIFGWFNRRKR</sequence>
<comment type="caution">
    <text evidence="1">The sequence shown here is derived from an EMBL/GenBank/DDBJ whole genome shotgun (WGS) entry which is preliminary data.</text>
</comment>
<dbReference type="EMBL" id="JAMPKK010000047">
    <property type="protein sequence ID" value="MEP0866615.1"/>
    <property type="molecule type" value="Genomic_DNA"/>
</dbReference>
<organism evidence="1 2">
    <name type="scientific">Funiculus sociatus GB2-A5</name>
    <dbReference type="NCBI Taxonomy" id="2933946"/>
    <lineage>
        <taxon>Bacteria</taxon>
        <taxon>Bacillati</taxon>
        <taxon>Cyanobacteriota</taxon>
        <taxon>Cyanophyceae</taxon>
        <taxon>Coleofasciculales</taxon>
        <taxon>Coleofasciculaceae</taxon>
        <taxon>Funiculus</taxon>
    </lineage>
</organism>
<evidence type="ECO:0000313" key="1">
    <source>
        <dbReference type="EMBL" id="MEP0866615.1"/>
    </source>
</evidence>
<proteinExistence type="predicted"/>
<name>A0ABV0JTT1_9CYAN</name>
<accession>A0ABV0JTT1</accession>
<reference evidence="1 2" key="1">
    <citation type="submission" date="2022-04" db="EMBL/GenBank/DDBJ databases">
        <title>Positive selection, recombination, and allopatry shape intraspecific diversity of widespread and dominant cyanobacteria.</title>
        <authorList>
            <person name="Wei J."/>
            <person name="Shu W."/>
            <person name="Hu C."/>
        </authorList>
    </citation>
    <scope>NUCLEOTIDE SEQUENCE [LARGE SCALE GENOMIC DNA]</scope>
    <source>
        <strain evidence="1 2">GB2-A5</strain>
    </source>
</reference>